<dbReference type="AlphaFoldDB" id="A0A0F8VT21"/>
<sequence>IQEMFLKHAPIFRALCENKIQPRIVDPMECQFGAIFGMLPKEKYNGWDDVQWESLVPFLYKAFIGRLLEKTDPDFYTLPMKTIDNTIEYTDNNIKEKINEVHAKMLTDNTNTESIVMITSTKVYALIENIRMEIPHWLQSSQIFPVSYVEDNDMYILNVDRQDGCELVIFKRPHEFEGCFMNLRDNVNGAPGRKDIILLCQLLIHSTNAIVKLEKNNNK</sequence>
<proteinExistence type="predicted"/>
<evidence type="ECO:0000313" key="1">
    <source>
        <dbReference type="EMBL" id="KKK47452.1"/>
    </source>
</evidence>
<name>A0A0F8VT21_9ZZZZ</name>
<feature type="non-terminal residue" evidence="1">
    <location>
        <position position="1"/>
    </location>
</feature>
<comment type="caution">
    <text evidence="1">The sequence shown here is derived from an EMBL/GenBank/DDBJ whole genome shotgun (WGS) entry which is preliminary data.</text>
</comment>
<organism evidence="1">
    <name type="scientific">marine sediment metagenome</name>
    <dbReference type="NCBI Taxonomy" id="412755"/>
    <lineage>
        <taxon>unclassified sequences</taxon>
        <taxon>metagenomes</taxon>
        <taxon>ecological metagenomes</taxon>
    </lineage>
</organism>
<accession>A0A0F8VT21</accession>
<protein>
    <submittedName>
        <fullName evidence="1">Uncharacterized protein</fullName>
    </submittedName>
</protein>
<gene>
    <name evidence="1" type="ORF">LCGC14_3155050</name>
</gene>
<reference evidence="1" key="1">
    <citation type="journal article" date="2015" name="Nature">
        <title>Complex archaea that bridge the gap between prokaryotes and eukaryotes.</title>
        <authorList>
            <person name="Spang A."/>
            <person name="Saw J.H."/>
            <person name="Jorgensen S.L."/>
            <person name="Zaremba-Niedzwiedzka K."/>
            <person name="Martijn J."/>
            <person name="Lind A.E."/>
            <person name="van Eijk R."/>
            <person name="Schleper C."/>
            <person name="Guy L."/>
            <person name="Ettema T.J."/>
        </authorList>
    </citation>
    <scope>NUCLEOTIDE SEQUENCE</scope>
</reference>
<dbReference type="EMBL" id="LAZR01069572">
    <property type="protein sequence ID" value="KKK47452.1"/>
    <property type="molecule type" value="Genomic_DNA"/>
</dbReference>